<dbReference type="AlphaFoldDB" id="A0AB39QTB0"/>
<proteinExistence type="predicted"/>
<evidence type="ECO:0000313" key="1">
    <source>
        <dbReference type="EMBL" id="XDQ46872.1"/>
    </source>
</evidence>
<sequence length="111" mass="12047">MTGIPGRAPALSSLSAEQMAALPLETLARSVLNDLIKPGDGSPSVQNWVRRIRRDHRKAPEAMRAISEAVAWLRHRMILVDDLGAGADGDWVMLSRQGAQWLRDGTLPPAG</sequence>
<accession>A0AB39QTB0</accession>
<name>A0AB39QTB0_9ACTN</name>
<gene>
    <name evidence="1" type="ORF">AB5J52_33985</name>
</gene>
<dbReference type="EMBL" id="CP163441">
    <property type="protein sequence ID" value="XDQ46872.1"/>
    <property type="molecule type" value="Genomic_DNA"/>
</dbReference>
<protein>
    <submittedName>
        <fullName evidence="1">Uncharacterized protein</fullName>
    </submittedName>
</protein>
<organism evidence="1">
    <name type="scientific">Streptomyces sp. R39</name>
    <dbReference type="NCBI Taxonomy" id="3238631"/>
    <lineage>
        <taxon>Bacteria</taxon>
        <taxon>Bacillati</taxon>
        <taxon>Actinomycetota</taxon>
        <taxon>Actinomycetes</taxon>
        <taxon>Kitasatosporales</taxon>
        <taxon>Streptomycetaceae</taxon>
        <taxon>Streptomyces</taxon>
    </lineage>
</organism>
<reference evidence="1" key="1">
    <citation type="submission" date="2024-07" db="EMBL/GenBank/DDBJ databases">
        <authorList>
            <person name="Yu S.T."/>
        </authorList>
    </citation>
    <scope>NUCLEOTIDE SEQUENCE</scope>
    <source>
        <strain evidence="1">R39</strain>
    </source>
</reference>
<dbReference type="RefSeq" id="WP_369225912.1">
    <property type="nucleotide sequence ID" value="NZ_CP163441.1"/>
</dbReference>